<evidence type="ECO:0000313" key="1">
    <source>
        <dbReference type="EMBL" id="KAA6384243.1"/>
    </source>
</evidence>
<protein>
    <submittedName>
        <fullName evidence="1">Uncharacterized protein</fullName>
    </submittedName>
</protein>
<feature type="non-terminal residue" evidence="1">
    <location>
        <position position="1"/>
    </location>
</feature>
<comment type="caution">
    <text evidence="1">The sequence shown here is derived from an EMBL/GenBank/DDBJ whole genome shotgun (WGS) entry which is preliminary data.</text>
</comment>
<evidence type="ECO:0000313" key="2">
    <source>
        <dbReference type="Proteomes" id="UP000324800"/>
    </source>
</evidence>
<gene>
    <name evidence="1" type="ORF">EZS28_020230</name>
</gene>
<sequence length="39" mass="4561">PVQEKANNWSHSATVFVKVNKMKMRNRSKLWSIGSLFLK</sequence>
<organism evidence="1 2">
    <name type="scientific">Streblomastix strix</name>
    <dbReference type="NCBI Taxonomy" id="222440"/>
    <lineage>
        <taxon>Eukaryota</taxon>
        <taxon>Metamonada</taxon>
        <taxon>Preaxostyla</taxon>
        <taxon>Oxymonadida</taxon>
        <taxon>Streblomastigidae</taxon>
        <taxon>Streblomastix</taxon>
    </lineage>
</organism>
<dbReference type="AlphaFoldDB" id="A0A5J4VPN2"/>
<proteinExistence type="predicted"/>
<name>A0A5J4VPN2_9EUKA</name>
<dbReference type="Proteomes" id="UP000324800">
    <property type="component" value="Unassembled WGS sequence"/>
</dbReference>
<dbReference type="EMBL" id="SNRW01005852">
    <property type="protein sequence ID" value="KAA6384243.1"/>
    <property type="molecule type" value="Genomic_DNA"/>
</dbReference>
<reference evidence="1 2" key="1">
    <citation type="submission" date="2019-03" db="EMBL/GenBank/DDBJ databases">
        <title>Single cell metagenomics reveals metabolic interactions within the superorganism composed of flagellate Streblomastix strix and complex community of Bacteroidetes bacteria on its surface.</title>
        <authorList>
            <person name="Treitli S.C."/>
            <person name="Kolisko M."/>
            <person name="Husnik F."/>
            <person name="Keeling P."/>
            <person name="Hampl V."/>
        </authorList>
    </citation>
    <scope>NUCLEOTIDE SEQUENCE [LARGE SCALE GENOMIC DNA]</scope>
    <source>
        <strain evidence="1">ST1C</strain>
    </source>
</reference>
<accession>A0A5J4VPN2</accession>